<evidence type="ECO:0000313" key="3">
    <source>
        <dbReference type="Proteomes" id="UP000008514"/>
    </source>
</evidence>
<name>K4IA30_PSYTT</name>
<keyword evidence="1" id="KW-0812">Transmembrane</keyword>
<reference evidence="2" key="2">
    <citation type="submission" date="2012-09" db="EMBL/GenBank/DDBJ databases">
        <title>The complete sequence of Psychroflexus torquis an extreme psychrophile from sea-ice that is stimulated by light.</title>
        <authorList>
            <person name="Feng S."/>
            <person name="Powell S.M."/>
            <person name="Bowman J.P."/>
        </authorList>
    </citation>
    <scope>NUCLEOTIDE SEQUENCE [LARGE SCALE GENOMIC DNA]</scope>
    <source>
        <strain evidence="2">ATCC 700755</strain>
    </source>
</reference>
<dbReference type="HOGENOM" id="CLU_219800_1_1_10"/>
<keyword evidence="3" id="KW-1185">Reference proteome</keyword>
<keyword evidence="1" id="KW-1133">Transmembrane helix</keyword>
<accession>K4IA30</accession>
<dbReference type="Proteomes" id="UP000008514">
    <property type="component" value="Chromosome"/>
</dbReference>
<protein>
    <submittedName>
        <fullName evidence="2">Uncharacterized protein</fullName>
    </submittedName>
</protein>
<organism evidence="2 3">
    <name type="scientific">Psychroflexus torquis (strain ATCC 700755 / CIP 106069 / ACAM 623)</name>
    <dbReference type="NCBI Taxonomy" id="313595"/>
    <lineage>
        <taxon>Bacteria</taxon>
        <taxon>Pseudomonadati</taxon>
        <taxon>Bacteroidota</taxon>
        <taxon>Flavobacteriia</taxon>
        <taxon>Flavobacteriales</taxon>
        <taxon>Flavobacteriaceae</taxon>
        <taxon>Psychroflexus</taxon>
    </lineage>
</organism>
<proteinExistence type="predicted"/>
<reference evidence="2" key="1">
    <citation type="submission" date="2006-03" db="EMBL/GenBank/DDBJ databases">
        <authorList>
            <person name="Bowman J."/>
            <person name="Ferriera S."/>
            <person name="Johnson J."/>
            <person name="Kravitz S."/>
            <person name="Halpern A."/>
            <person name="Remington K."/>
            <person name="Beeson K."/>
            <person name="Tran B."/>
            <person name="Rogers Y.-H."/>
            <person name="Friedman R."/>
            <person name="Venter J.C."/>
        </authorList>
    </citation>
    <scope>NUCLEOTIDE SEQUENCE [LARGE SCALE GENOMIC DNA]</scope>
    <source>
        <strain evidence="2">ATCC 700755</strain>
    </source>
</reference>
<keyword evidence="1" id="KW-0472">Membrane</keyword>
<dbReference type="AlphaFoldDB" id="K4IA30"/>
<dbReference type="KEGG" id="ptq:P700755_000444"/>
<evidence type="ECO:0000256" key="1">
    <source>
        <dbReference type="SAM" id="Phobius"/>
    </source>
</evidence>
<dbReference type="EMBL" id="CP003879">
    <property type="protein sequence ID" value="AFU67467.1"/>
    <property type="molecule type" value="Genomic_DNA"/>
</dbReference>
<gene>
    <name evidence="2" type="ordered locus">P700755_000444</name>
</gene>
<sequence>MSKSPQKYVWKTAYTWVLILNALYILGFYVFMNWFQN</sequence>
<feature type="transmembrane region" description="Helical" evidence="1">
    <location>
        <begin position="12"/>
        <end position="32"/>
    </location>
</feature>
<evidence type="ECO:0000313" key="2">
    <source>
        <dbReference type="EMBL" id="AFU67467.1"/>
    </source>
</evidence>